<dbReference type="GO" id="GO:0043634">
    <property type="term" value="P:polyadenylation-dependent ncRNA catabolic process"/>
    <property type="evidence" value="ECO:0007669"/>
    <property type="project" value="TreeGrafter"/>
</dbReference>
<dbReference type="Gene3D" id="3.30.460.10">
    <property type="entry name" value="Beta Polymerase, domain 2"/>
    <property type="match status" value="1"/>
</dbReference>
<feature type="region of interest" description="Disordered" evidence="1">
    <location>
        <begin position="418"/>
        <end position="522"/>
    </location>
</feature>
<feature type="compositionally biased region" description="Polar residues" evidence="1">
    <location>
        <begin position="793"/>
        <end position="810"/>
    </location>
</feature>
<feature type="compositionally biased region" description="Polar residues" evidence="1">
    <location>
        <begin position="618"/>
        <end position="636"/>
    </location>
</feature>
<organism evidence="3 4">
    <name type="scientific">Euplotes crassus</name>
    <dbReference type="NCBI Taxonomy" id="5936"/>
    <lineage>
        <taxon>Eukaryota</taxon>
        <taxon>Sar</taxon>
        <taxon>Alveolata</taxon>
        <taxon>Ciliophora</taxon>
        <taxon>Intramacronucleata</taxon>
        <taxon>Spirotrichea</taxon>
        <taxon>Hypotrichia</taxon>
        <taxon>Euplotida</taxon>
        <taxon>Euplotidae</taxon>
        <taxon>Moneuplotes</taxon>
    </lineage>
</organism>
<feature type="compositionally biased region" description="Basic and acidic residues" evidence="1">
    <location>
        <begin position="654"/>
        <end position="673"/>
    </location>
</feature>
<dbReference type="InterPro" id="IPR043519">
    <property type="entry name" value="NT_sf"/>
</dbReference>
<evidence type="ECO:0000256" key="1">
    <source>
        <dbReference type="SAM" id="MobiDB-lite"/>
    </source>
</evidence>
<dbReference type="GO" id="GO:0005730">
    <property type="term" value="C:nucleolus"/>
    <property type="evidence" value="ECO:0007669"/>
    <property type="project" value="TreeGrafter"/>
</dbReference>
<dbReference type="PANTHER" id="PTHR23092:SF15">
    <property type="entry name" value="INACTIVE NON-CANONICAL POLY(A) RNA POLYMERASE PROTEIN TRF4-2-RELATED"/>
    <property type="match status" value="1"/>
</dbReference>
<feature type="compositionally biased region" description="Basic and acidic residues" evidence="1">
    <location>
        <begin position="472"/>
        <end position="490"/>
    </location>
</feature>
<dbReference type="GO" id="GO:0031499">
    <property type="term" value="C:TRAMP complex"/>
    <property type="evidence" value="ECO:0007669"/>
    <property type="project" value="TreeGrafter"/>
</dbReference>
<proteinExistence type="predicted"/>
<feature type="compositionally biased region" description="Basic residues" evidence="1">
    <location>
        <begin position="457"/>
        <end position="468"/>
    </location>
</feature>
<dbReference type="GO" id="GO:1990817">
    <property type="term" value="F:poly(A) RNA polymerase activity"/>
    <property type="evidence" value="ECO:0007669"/>
    <property type="project" value="InterPro"/>
</dbReference>
<evidence type="ECO:0000259" key="2">
    <source>
        <dbReference type="Pfam" id="PF22600"/>
    </source>
</evidence>
<dbReference type="InterPro" id="IPR045862">
    <property type="entry name" value="Trf4-like"/>
</dbReference>
<evidence type="ECO:0000313" key="3">
    <source>
        <dbReference type="EMBL" id="CAI2366597.1"/>
    </source>
</evidence>
<evidence type="ECO:0000313" key="4">
    <source>
        <dbReference type="Proteomes" id="UP001295684"/>
    </source>
</evidence>
<feature type="compositionally biased region" description="Basic and acidic residues" evidence="1">
    <location>
        <begin position="739"/>
        <end position="748"/>
    </location>
</feature>
<dbReference type="InterPro" id="IPR054708">
    <property type="entry name" value="MTPAP-like_central"/>
</dbReference>
<dbReference type="EMBL" id="CAMPGE010007685">
    <property type="protein sequence ID" value="CAI2366597.1"/>
    <property type="molecule type" value="Genomic_DNA"/>
</dbReference>
<dbReference type="Gene3D" id="1.10.1410.10">
    <property type="match status" value="1"/>
</dbReference>
<gene>
    <name evidence="3" type="ORF">ECRASSUSDP1_LOCUS7870</name>
</gene>
<dbReference type="SUPFAM" id="SSF81631">
    <property type="entry name" value="PAP/OAS1 substrate-binding domain"/>
    <property type="match status" value="1"/>
</dbReference>
<accession>A0AAD1XD00</accession>
<dbReference type="PANTHER" id="PTHR23092">
    <property type="entry name" value="POLY(A) RNA POLYMERASE"/>
    <property type="match status" value="1"/>
</dbReference>
<protein>
    <recommendedName>
        <fullName evidence="2">Poly(A) RNA polymerase mitochondrial-like central palm domain-containing protein</fullName>
    </recommendedName>
</protein>
<feature type="compositionally biased region" description="Polar residues" evidence="1">
    <location>
        <begin position="695"/>
        <end position="707"/>
    </location>
</feature>
<name>A0AAD1XD00_EUPCR</name>
<dbReference type="Pfam" id="PF22600">
    <property type="entry name" value="MTPAP-like_central"/>
    <property type="match status" value="1"/>
</dbReference>
<feature type="domain" description="Poly(A) RNA polymerase mitochondrial-like central palm" evidence="2">
    <location>
        <begin position="916"/>
        <end position="1034"/>
    </location>
</feature>
<reference evidence="3" key="1">
    <citation type="submission" date="2023-07" db="EMBL/GenBank/DDBJ databases">
        <authorList>
            <consortium name="AG Swart"/>
            <person name="Singh M."/>
            <person name="Singh A."/>
            <person name="Seah K."/>
            <person name="Emmerich C."/>
        </authorList>
    </citation>
    <scope>NUCLEOTIDE SEQUENCE</scope>
    <source>
        <strain evidence="3">DP1</strain>
    </source>
</reference>
<feature type="region of interest" description="Disordered" evidence="1">
    <location>
        <begin position="732"/>
        <end position="810"/>
    </location>
</feature>
<feature type="compositionally biased region" description="Polar residues" evidence="1">
    <location>
        <begin position="492"/>
        <end position="505"/>
    </location>
</feature>
<feature type="region of interest" description="Disordered" evidence="1">
    <location>
        <begin position="595"/>
        <end position="707"/>
    </location>
</feature>
<dbReference type="GO" id="GO:0003729">
    <property type="term" value="F:mRNA binding"/>
    <property type="evidence" value="ECO:0007669"/>
    <property type="project" value="TreeGrafter"/>
</dbReference>
<dbReference type="Proteomes" id="UP001295684">
    <property type="component" value="Unassembled WGS sequence"/>
</dbReference>
<feature type="compositionally biased region" description="Basic and acidic residues" evidence="1">
    <location>
        <begin position="765"/>
        <end position="777"/>
    </location>
</feature>
<dbReference type="SUPFAM" id="SSF81301">
    <property type="entry name" value="Nucleotidyltransferase"/>
    <property type="match status" value="1"/>
</dbReference>
<keyword evidence="4" id="KW-1185">Reference proteome</keyword>
<comment type="caution">
    <text evidence="3">The sequence shown here is derived from an EMBL/GenBank/DDBJ whole genome shotgun (WGS) entry which is preliminary data.</text>
</comment>
<feature type="region of interest" description="Disordered" evidence="1">
    <location>
        <begin position="101"/>
        <end position="127"/>
    </location>
</feature>
<sequence>MESTYVPKVPEEETLTKFWGDMPMCPGKDNIQLVLNNKYYLVGKDKKGTPRQASKGKLSKTEWFEGLEIEERIQAISTIIVENSQILQAIKNDIHKLENKRLSSSGSKTGQGADENDETNPSSQGCSVQNWDVVLPPEVSGCIHEIISKLTFLDTKTPEDTISVQEDLVADPCEFFHTIKTAWEELLNEPEEELTESEQKLHTAWRRTFGSDFNGSSRILCGKILCLIEIAFHNSYSRFVNDKRNFTSKSFLDPAEANWKKTEKIFLEFLDLKEEALNFLQGASSDEASADEFLKTEEALLAYNVPGLLKPAKGCTDEEEIQFYEDIRNMAIKDIKEYRTHLMIMIRPSGDATKGYKIFKNQKELYQILNESRIYQNSRYTDDRVREFAKHLFVTLIKKGDDIMSEQLILDLYEDDNSTKEPVKGRKRKNRNKQSNQQDKEKEKTASLDNNSQNKQQKQKTQKQKQKSKAVTPDKPKNKTLVEEEKKLSDELTATEQSSKIGNEQESLENEKQQEYIDDEANNDAIRDLGKIMLQDSKSECEKEDEYKLEKDLLEDQKAYHDGEKLDLYLFSKKTIDKDQMKVSSLSTKVCEKIDKTATNSGSEEINYGRKEEEKLNPRSSPNSEVNKCISNSSEVVSLHSDEKRLGKVQTSESTKKEQSQKDQTQKKEETRKNKNKKQQQNQNQQAQKDKEALNDQNNGIKNQDLQMNELVTPTLVLQASEFDEWTEVKNKRAYAGEGGKKSSKDSKLTQGKMINRAHQFSNKKLSDKADSSEKHSLRSAGSFKQEPEFSKSKTQNFQTKSNASKSFKASYKDSTGLVQPLCNEETKGESIDGSFSKFQKHANYQTETPSSDRLMQMKMAQESSPASEIPQSLDHNLPAYPYPFGSYHTPQPDYNQINDPTYRQYIYEILIYQKISKQIMDETTNITLYSDLIQKYRIGIKKEIEKVAMEAFGQFHKNVEAHIYGSVAAELALPESDMDLMITGVNSFGSTQAHASNITEMHNAIKEYFDEEILISSVSILNTQVPIIKLKFNLEKYYEIHDAKGDIFVPFINFASTDASGSSLKELAVDISMSDSYEGAHMGLKQNAFVKEKLEQYPVLRPVCLTLKKLLNVNGFNDPYTGGLGSYGLFIMLYAALCFENMNSDEMFQQESTYKGRLFIYFFTMYSPGFDIEKKCIFFFPDGMPIVVDKFGRGPHSNDKLLCVYDPTNNKNNVTSKAFRIKEIQEWFQSIKEKMTCTSQ</sequence>
<dbReference type="GO" id="GO:0031123">
    <property type="term" value="P:RNA 3'-end processing"/>
    <property type="evidence" value="ECO:0007669"/>
    <property type="project" value="TreeGrafter"/>
</dbReference>
<dbReference type="AlphaFoldDB" id="A0AAD1XD00"/>
<feature type="compositionally biased region" description="Basic and acidic residues" evidence="1">
    <location>
        <begin position="607"/>
        <end position="617"/>
    </location>
</feature>